<dbReference type="EMBL" id="CAUYUE010000009">
    <property type="protein sequence ID" value="CAK0783733.1"/>
    <property type="molecule type" value="Genomic_DNA"/>
</dbReference>
<dbReference type="SUPFAM" id="SSF54791">
    <property type="entry name" value="Eukaryotic type KH-domain (KH-domain type I)"/>
    <property type="match status" value="1"/>
</dbReference>
<feature type="domain" description="WW" evidence="4">
    <location>
        <begin position="480"/>
        <end position="513"/>
    </location>
</feature>
<dbReference type="PROSITE" id="PS50020">
    <property type="entry name" value="WW_DOMAIN_2"/>
    <property type="match status" value="1"/>
</dbReference>
<dbReference type="PROSITE" id="PS50084">
    <property type="entry name" value="KH_TYPE_1"/>
    <property type="match status" value="1"/>
</dbReference>
<evidence type="ECO:0000256" key="2">
    <source>
        <dbReference type="PROSITE-ProRule" id="PRU00117"/>
    </source>
</evidence>
<dbReference type="AlphaFoldDB" id="A0AAV1ICY5"/>
<dbReference type="Gene3D" id="2.20.70.10">
    <property type="match status" value="1"/>
</dbReference>
<dbReference type="InterPro" id="IPR004087">
    <property type="entry name" value="KH_dom"/>
</dbReference>
<dbReference type="Proteomes" id="UP001314263">
    <property type="component" value="Unassembled WGS sequence"/>
</dbReference>
<dbReference type="PANTHER" id="PTHR10288">
    <property type="entry name" value="KH DOMAIN CONTAINING RNA BINDING PROTEIN"/>
    <property type="match status" value="1"/>
</dbReference>
<dbReference type="Pfam" id="PF00397">
    <property type="entry name" value="WW"/>
    <property type="match status" value="1"/>
</dbReference>
<feature type="compositionally biased region" description="Low complexity" evidence="3">
    <location>
        <begin position="462"/>
        <end position="476"/>
    </location>
</feature>
<feature type="region of interest" description="Disordered" evidence="3">
    <location>
        <begin position="412"/>
        <end position="476"/>
    </location>
</feature>
<evidence type="ECO:0000256" key="3">
    <source>
        <dbReference type="SAM" id="MobiDB-lite"/>
    </source>
</evidence>
<proteinExistence type="predicted"/>
<dbReference type="SMART" id="SM00322">
    <property type="entry name" value="KH"/>
    <property type="match status" value="1"/>
</dbReference>
<feature type="compositionally biased region" description="Low complexity" evidence="3">
    <location>
        <begin position="254"/>
        <end position="266"/>
    </location>
</feature>
<dbReference type="PROSITE" id="PS01159">
    <property type="entry name" value="WW_DOMAIN_1"/>
    <property type="match status" value="1"/>
</dbReference>
<keyword evidence="1" id="KW-0677">Repeat</keyword>
<evidence type="ECO:0000256" key="1">
    <source>
        <dbReference type="ARBA" id="ARBA00022737"/>
    </source>
</evidence>
<dbReference type="SUPFAM" id="SSF51045">
    <property type="entry name" value="WW domain"/>
    <property type="match status" value="1"/>
</dbReference>
<dbReference type="Gene3D" id="3.30.1370.10">
    <property type="entry name" value="K Homology domain, type 1"/>
    <property type="match status" value="1"/>
</dbReference>
<evidence type="ECO:0000313" key="6">
    <source>
        <dbReference type="Proteomes" id="UP001314263"/>
    </source>
</evidence>
<dbReference type="InterPro" id="IPR036612">
    <property type="entry name" value="KH_dom_type_1_sf"/>
</dbReference>
<reference evidence="5 6" key="1">
    <citation type="submission" date="2023-10" db="EMBL/GenBank/DDBJ databases">
        <authorList>
            <person name="Maclean D."/>
            <person name="Macfadyen A."/>
        </authorList>
    </citation>
    <scope>NUCLEOTIDE SEQUENCE [LARGE SCALE GENOMIC DNA]</scope>
</reference>
<name>A0AAV1ICY5_9CHLO</name>
<comment type="caution">
    <text evidence="5">The sequence shown here is derived from an EMBL/GenBank/DDBJ whole genome shotgun (WGS) entry which is preliminary data.</text>
</comment>
<dbReference type="Pfam" id="PF00013">
    <property type="entry name" value="KH_1"/>
    <property type="match status" value="1"/>
</dbReference>
<keyword evidence="2" id="KW-0694">RNA-binding</keyword>
<evidence type="ECO:0000259" key="4">
    <source>
        <dbReference type="PROSITE" id="PS50020"/>
    </source>
</evidence>
<dbReference type="InterPro" id="IPR036020">
    <property type="entry name" value="WW_dom_sf"/>
</dbReference>
<accession>A0AAV1ICY5</accession>
<evidence type="ECO:0000313" key="5">
    <source>
        <dbReference type="EMBL" id="CAK0783733.1"/>
    </source>
</evidence>
<feature type="region of interest" description="Disordered" evidence="3">
    <location>
        <begin position="248"/>
        <end position="274"/>
    </location>
</feature>
<feature type="region of interest" description="Disordered" evidence="3">
    <location>
        <begin position="371"/>
        <end position="396"/>
    </location>
</feature>
<organism evidence="5 6">
    <name type="scientific">Coccomyxa viridis</name>
    <dbReference type="NCBI Taxonomy" id="1274662"/>
    <lineage>
        <taxon>Eukaryota</taxon>
        <taxon>Viridiplantae</taxon>
        <taxon>Chlorophyta</taxon>
        <taxon>core chlorophytes</taxon>
        <taxon>Trebouxiophyceae</taxon>
        <taxon>Trebouxiophyceae incertae sedis</taxon>
        <taxon>Coccomyxaceae</taxon>
        <taxon>Coccomyxa</taxon>
    </lineage>
</organism>
<dbReference type="SMART" id="SM00456">
    <property type="entry name" value="WW"/>
    <property type="match status" value="1"/>
</dbReference>
<dbReference type="GO" id="GO:0003723">
    <property type="term" value="F:RNA binding"/>
    <property type="evidence" value="ECO:0007669"/>
    <property type="project" value="UniProtKB-UniRule"/>
</dbReference>
<dbReference type="CDD" id="cd00201">
    <property type="entry name" value="WW"/>
    <property type="match status" value="1"/>
</dbReference>
<dbReference type="CDD" id="cd00105">
    <property type="entry name" value="KH-I"/>
    <property type="match status" value="1"/>
</dbReference>
<keyword evidence="6" id="KW-1185">Reference proteome</keyword>
<gene>
    <name evidence="5" type="ORF">CVIRNUC_006932</name>
</gene>
<protein>
    <recommendedName>
        <fullName evidence="4">WW domain-containing protein</fullName>
    </recommendedName>
</protein>
<sequence length="514" mass="52529">MDAAMLLPQQVDGLLGVGVLDPFSGQLCGASALQSTQTIPCPKSMVGRVIGKGGETIKALQQFTGAMIQIDQSQDPTRVTVAGDNHSVKMAGSMCRDIISGNFKGFAMLRQMTLSQPDKLLPGWETQHKPQPVYVEGYGFVPPSQYIDMEDPKAALAKTLNQTALTQDGALAAIEGMSPALTQGGHNGYSGYAGNAALENGLAYNNALANGVHSTPLGALPLFGQGKAASTSAAHGLAARRLISAGGWPNQEQSAGTSPSSASTSTFNGQGLAGSPHPSLGLAYGQSLPNIPRSAIATFGTQLSNNLSASEVNALVNGSATQSQLDLFASRAAHSTGIVSIPESTAFLQDLNAAAAAARLGLDSSLDMHSGGSAPTYTRQQLEAGPRSASMGSLGSSAALRQAAATSLGLGNGMQANQMHTSLPPGLPPSGGSLPMPDTAHLGRSTPAPAEPAPQSQPLTNGSPASSLSSAGSLFSHKVPQLPPGWLQLKDPEGRAFFMHAATQQTTWTFPTAS</sequence>
<dbReference type="InterPro" id="IPR001202">
    <property type="entry name" value="WW_dom"/>
</dbReference>
<dbReference type="InterPro" id="IPR004088">
    <property type="entry name" value="KH_dom_type_1"/>
</dbReference>